<evidence type="ECO:0000313" key="8">
    <source>
        <dbReference type="EMBL" id="RXK83110.1"/>
    </source>
</evidence>
<dbReference type="Pfam" id="PF14322">
    <property type="entry name" value="SusD-like_3"/>
    <property type="match status" value="1"/>
</dbReference>
<evidence type="ECO:0000256" key="4">
    <source>
        <dbReference type="ARBA" id="ARBA00023136"/>
    </source>
</evidence>
<keyword evidence="4" id="KW-0472">Membrane</keyword>
<dbReference type="AlphaFoldDB" id="A0A4Q1D3W5"/>
<dbReference type="Pfam" id="PF07980">
    <property type="entry name" value="SusD_RagB"/>
    <property type="match status" value="1"/>
</dbReference>
<keyword evidence="3" id="KW-0732">Signal</keyword>
<dbReference type="Proteomes" id="UP000290545">
    <property type="component" value="Unassembled WGS sequence"/>
</dbReference>
<keyword evidence="5" id="KW-0998">Cell outer membrane</keyword>
<dbReference type="SUPFAM" id="SSF48452">
    <property type="entry name" value="TPR-like"/>
    <property type="match status" value="1"/>
</dbReference>
<dbReference type="InterPro" id="IPR012944">
    <property type="entry name" value="SusD_RagB_dom"/>
</dbReference>
<dbReference type="PROSITE" id="PS51257">
    <property type="entry name" value="PROKAR_LIPOPROTEIN"/>
    <property type="match status" value="1"/>
</dbReference>
<name>A0A4Q1D3W5_9BACT</name>
<evidence type="ECO:0000256" key="5">
    <source>
        <dbReference type="ARBA" id="ARBA00023237"/>
    </source>
</evidence>
<evidence type="ECO:0000259" key="7">
    <source>
        <dbReference type="Pfam" id="PF14322"/>
    </source>
</evidence>
<dbReference type="CDD" id="cd08977">
    <property type="entry name" value="SusD"/>
    <property type="match status" value="1"/>
</dbReference>
<dbReference type="Gene3D" id="1.25.40.390">
    <property type="match status" value="1"/>
</dbReference>
<evidence type="ECO:0000256" key="2">
    <source>
        <dbReference type="ARBA" id="ARBA00006275"/>
    </source>
</evidence>
<evidence type="ECO:0000256" key="1">
    <source>
        <dbReference type="ARBA" id="ARBA00004442"/>
    </source>
</evidence>
<dbReference type="OrthoDB" id="621570at2"/>
<evidence type="ECO:0000256" key="3">
    <source>
        <dbReference type="ARBA" id="ARBA00022729"/>
    </source>
</evidence>
<protein>
    <submittedName>
        <fullName evidence="8">RagB/SusD family nutrient uptake outer membrane protein</fullName>
    </submittedName>
</protein>
<dbReference type="InterPro" id="IPR011990">
    <property type="entry name" value="TPR-like_helical_dom_sf"/>
</dbReference>
<dbReference type="RefSeq" id="WP_129004091.1">
    <property type="nucleotide sequence ID" value="NZ_SDHZ01000002.1"/>
</dbReference>
<comment type="similarity">
    <text evidence="2">Belongs to the SusD family.</text>
</comment>
<comment type="subcellular location">
    <subcellularLocation>
        <location evidence="1">Cell outer membrane</location>
    </subcellularLocation>
</comment>
<organism evidence="8 9">
    <name type="scientific">Filimonas effusa</name>
    <dbReference type="NCBI Taxonomy" id="2508721"/>
    <lineage>
        <taxon>Bacteria</taxon>
        <taxon>Pseudomonadati</taxon>
        <taxon>Bacteroidota</taxon>
        <taxon>Chitinophagia</taxon>
        <taxon>Chitinophagales</taxon>
        <taxon>Chitinophagaceae</taxon>
        <taxon>Filimonas</taxon>
    </lineage>
</organism>
<sequence>MFRSNIFLKTTMVAAIVAVTGCSKLVEIDPPVNETSAALVYKSDRTAKAAVSGLYSTLSQSLSQNTGLTIYNAVAADEMQYLGVASPYTDLYANEQDPTLTSASNSFFTDFYAAIYKANSIIEGLTTIEGTSAAVKKQLLAETRFLRAYSFFYLVNIFGDVPLVTMTDPNVSAYLPRTAAADVYKIIISDLIQARDDLGTDYSTSSGSRLAPNKYAAAALLARVYLFTGNYEAAIENATLVLDNKTLYNLIPTASIGTGVFVKDSKETIFQFGPALSANNVYVAETGTLLPASYTAASITFKLQPALWAQFAANDARRKWVKDTVVGGQSYQFAFKYKYRTNALAVAAGVTEYPVVLRLSEQYLIRAEARARSAKSGAADDLNVVRSRAGLSAITSADNTVLLDEIGKENRREFFCELGHRWFTLKRTGEIDAVMKALKPSSWQSTDALYPIPQASRDANPNLTQNLGYRN</sequence>
<feature type="domain" description="RagB/SusD" evidence="6">
    <location>
        <begin position="318"/>
        <end position="469"/>
    </location>
</feature>
<feature type="domain" description="SusD-like N-terminal" evidence="7">
    <location>
        <begin position="96"/>
        <end position="226"/>
    </location>
</feature>
<dbReference type="GO" id="GO:0009279">
    <property type="term" value="C:cell outer membrane"/>
    <property type="evidence" value="ECO:0007669"/>
    <property type="project" value="UniProtKB-SubCell"/>
</dbReference>
<dbReference type="EMBL" id="SDHZ01000002">
    <property type="protein sequence ID" value="RXK83110.1"/>
    <property type="molecule type" value="Genomic_DNA"/>
</dbReference>
<comment type="caution">
    <text evidence="8">The sequence shown here is derived from an EMBL/GenBank/DDBJ whole genome shotgun (WGS) entry which is preliminary data.</text>
</comment>
<keyword evidence="9" id="KW-1185">Reference proteome</keyword>
<reference evidence="8 9" key="1">
    <citation type="submission" date="2019-01" db="EMBL/GenBank/DDBJ databases">
        <title>Filimonas sp. strain TTM-71.</title>
        <authorList>
            <person name="Chen W.-M."/>
        </authorList>
    </citation>
    <scope>NUCLEOTIDE SEQUENCE [LARGE SCALE GENOMIC DNA]</scope>
    <source>
        <strain evidence="8 9">TTM-71</strain>
    </source>
</reference>
<accession>A0A4Q1D3W5</accession>
<evidence type="ECO:0000259" key="6">
    <source>
        <dbReference type="Pfam" id="PF07980"/>
    </source>
</evidence>
<evidence type="ECO:0000313" key="9">
    <source>
        <dbReference type="Proteomes" id="UP000290545"/>
    </source>
</evidence>
<gene>
    <name evidence="8" type="ORF">ESB13_13385</name>
</gene>
<dbReference type="InterPro" id="IPR033985">
    <property type="entry name" value="SusD-like_N"/>
</dbReference>
<proteinExistence type="inferred from homology"/>